<dbReference type="NCBIfam" id="TIGR00254">
    <property type="entry name" value="GGDEF"/>
    <property type="match status" value="1"/>
</dbReference>
<organism evidence="4 5">
    <name type="scientific">Agathobacter rectalis</name>
    <dbReference type="NCBI Taxonomy" id="39491"/>
    <lineage>
        <taxon>Bacteria</taxon>
        <taxon>Bacillati</taxon>
        <taxon>Bacillota</taxon>
        <taxon>Clostridia</taxon>
        <taxon>Lachnospirales</taxon>
        <taxon>Lachnospiraceae</taxon>
        <taxon>Agathobacter</taxon>
    </lineage>
</organism>
<evidence type="ECO:0000256" key="1">
    <source>
        <dbReference type="SAM" id="Phobius"/>
    </source>
</evidence>
<dbReference type="Gene3D" id="3.30.450.20">
    <property type="entry name" value="PAS domain"/>
    <property type="match status" value="1"/>
</dbReference>
<dbReference type="Pfam" id="PF00990">
    <property type="entry name" value="GGDEF"/>
    <property type="match status" value="1"/>
</dbReference>
<evidence type="ECO:0000313" key="3">
    <source>
        <dbReference type="EMBL" id="RHA16579.1"/>
    </source>
</evidence>
<dbReference type="InterPro" id="IPR029787">
    <property type="entry name" value="Nucleotide_cyclase"/>
</dbReference>
<accession>A0A396FHT6</accession>
<dbReference type="AlphaFoldDB" id="A0A396FHT6"/>
<dbReference type="SUPFAM" id="SSF55073">
    <property type="entry name" value="Nucleotide cyclase"/>
    <property type="match status" value="1"/>
</dbReference>
<dbReference type="Gene3D" id="3.30.70.270">
    <property type="match status" value="1"/>
</dbReference>
<keyword evidence="1" id="KW-1133">Transmembrane helix</keyword>
<feature type="domain" description="GGDEF" evidence="2">
    <location>
        <begin position="492"/>
        <end position="621"/>
    </location>
</feature>
<gene>
    <name evidence="4" type="ORF">DW001_01615</name>
    <name evidence="3" type="ORF">DW948_01250</name>
</gene>
<keyword evidence="1" id="KW-0472">Membrane</keyword>
<evidence type="ECO:0000313" key="4">
    <source>
        <dbReference type="EMBL" id="RHL82695.1"/>
    </source>
</evidence>
<dbReference type="InterPro" id="IPR043128">
    <property type="entry name" value="Rev_trsase/Diguanyl_cyclase"/>
</dbReference>
<dbReference type="PROSITE" id="PS50887">
    <property type="entry name" value="GGDEF"/>
    <property type="match status" value="1"/>
</dbReference>
<dbReference type="InterPro" id="IPR000160">
    <property type="entry name" value="GGDEF_dom"/>
</dbReference>
<name>A0A396FHT6_9FIRM</name>
<dbReference type="Proteomes" id="UP000266698">
    <property type="component" value="Unassembled WGS sequence"/>
</dbReference>
<protein>
    <submittedName>
        <fullName evidence="4">GGDEF domain-containing protein</fullName>
    </submittedName>
</protein>
<dbReference type="RefSeq" id="WP_118341999.1">
    <property type="nucleotide sequence ID" value="NZ_QRPB01000002.1"/>
</dbReference>
<dbReference type="Proteomes" id="UP000286341">
    <property type="component" value="Unassembled WGS sequence"/>
</dbReference>
<feature type="transmembrane region" description="Helical" evidence="1">
    <location>
        <begin position="290"/>
        <end position="311"/>
    </location>
</feature>
<comment type="caution">
    <text evidence="4">The sequence shown here is derived from an EMBL/GenBank/DDBJ whole genome shotgun (WGS) entry which is preliminary data.</text>
</comment>
<dbReference type="EMBL" id="QRPB01000002">
    <property type="protein sequence ID" value="RHL82695.1"/>
    <property type="molecule type" value="Genomic_DNA"/>
</dbReference>
<proteinExistence type="predicted"/>
<dbReference type="PANTHER" id="PTHR46663">
    <property type="entry name" value="DIGUANYLATE CYCLASE DGCT-RELATED"/>
    <property type="match status" value="1"/>
</dbReference>
<evidence type="ECO:0000259" key="2">
    <source>
        <dbReference type="PROSITE" id="PS50887"/>
    </source>
</evidence>
<reference evidence="5 6" key="1">
    <citation type="submission" date="2018-08" db="EMBL/GenBank/DDBJ databases">
        <title>A genome reference for cultivated species of the human gut microbiota.</title>
        <authorList>
            <person name="Zou Y."/>
            <person name="Xue W."/>
            <person name="Luo G."/>
        </authorList>
    </citation>
    <scope>NUCLEOTIDE SEQUENCE [LARGE SCALE GENOMIC DNA]</scope>
    <source>
        <strain evidence="4 5">AF36-2BH</strain>
        <strain evidence="3 6">AM44-1AT</strain>
    </source>
</reference>
<dbReference type="InterPro" id="IPR052163">
    <property type="entry name" value="DGC-Regulatory_Protein"/>
</dbReference>
<dbReference type="CDD" id="cd01949">
    <property type="entry name" value="GGDEF"/>
    <property type="match status" value="1"/>
</dbReference>
<keyword evidence="1" id="KW-0812">Transmembrane</keyword>
<sequence length="621" mass="71456">MIIKKKNIRTIVITCALLGIIIFSIHSYNVYMSRQIYNEGTSNVKASYSQVNQTFNMFAQRNWNVLSDWNVYLTKILNNDSGLQWNDFVREKEKWHYSDFYLFNEKNQFITIEGRSGVADNAKDAFNELFKANEPVISSYISTKGVRKVLFAYPSDGITVDGISYTGLAVSYDNTDVERMLGDKAYKDQSDCYIVDSAGNVILSIEPKTEIDDMVDNLINFIGDNATDYDTHDFCDVKTNIADGSDGCFAFSYNKKDYYMTYQPTGIKDWSIVGIVEAKAVSSFMFQVQYSTILLIGIMFICVILLIFMYVMKNTRLKLQKEKLTVMAVSHEKEISDMLLNSLARIVDRYALCDIENDTYEYHERLARKLYPERGSYSDLVESISNRYTLISEDENKKISELLSLENIYSKIKNEHDYFKFECAENNSKLFLSMTVIPARWEDGRLTQYLLVSQNIGEKHKMADLANTDVLTELYNKRYFDTIMNMRVQRGKAFAMIFMDLDFFKPVNDIYGHPVGDEVLCNVGKRIINSIRTADYAFRIGGDEFACIIDGNADEKNCLEGIERLQRVICNPYNIHGRKIKIGVSCGYALYPSDADKVESLLKIADSRMYAEKEKHHADRR</sequence>
<evidence type="ECO:0000313" key="6">
    <source>
        <dbReference type="Proteomes" id="UP000286341"/>
    </source>
</evidence>
<dbReference type="PANTHER" id="PTHR46663:SF4">
    <property type="entry name" value="DIGUANYLATE CYCLASE DGCT-RELATED"/>
    <property type="match status" value="1"/>
</dbReference>
<dbReference type="SMART" id="SM00267">
    <property type="entry name" value="GGDEF"/>
    <property type="match status" value="1"/>
</dbReference>
<evidence type="ECO:0000313" key="5">
    <source>
        <dbReference type="Proteomes" id="UP000266698"/>
    </source>
</evidence>
<dbReference type="EMBL" id="QSFB01000001">
    <property type="protein sequence ID" value="RHA16579.1"/>
    <property type="molecule type" value="Genomic_DNA"/>
</dbReference>